<comment type="caution">
    <text evidence="3">The sequence shown here is derived from an EMBL/GenBank/DDBJ whole genome shotgun (WGS) entry which is preliminary data.</text>
</comment>
<dbReference type="PANTHER" id="PTHR34737">
    <property type="entry name" value="EF-HAND DOMAIN-CONTAINING PROTEIN"/>
    <property type="match status" value="1"/>
</dbReference>
<dbReference type="PANTHER" id="PTHR34737:SF2">
    <property type="entry name" value="EF-HAND DOMAIN-CONTAINING PROTEIN"/>
    <property type="match status" value="1"/>
</dbReference>
<dbReference type="AlphaFoldDB" id="A0A6A4Y4L8"/>
<gene>
    <name evidence="3" type="ORF">As57867_017494</name>
</gene>
<feature type="chain" id="PRO_5025660695" description="Temptin Cys/Cys disulfide domain-containing protein" evidence="1">
    <location>
        <begin position="24"/>
        <end position="135"/>
    </location>
</feature>
<dbReference type="OrthoDB" id="129121at2759"/>
<protein>
    <recommendedName>
        <fullName evidence="2">Temptin Cys/Cys disulfide domain-containing protein</fullName>
    </recommendedName>
</protein>
<dbReference type="EMBL" id="VJMH01006191">
    <property type="protein sequence ID" value="KAF0691167.1"/>
    <property type="molecule type" value="Genomic_DNA"/>
</dbReference>
<dbReference type="Pfam" id="PF24784">
    <property type="entry name" value="Temptin_C"/>
    <property type="match status" value="1"/>
</dbReference>
<sequence length="135" mass="13821">MPRRDVAPALLLLVALVGQEVDARASFVALIPNGANVPGYYALGHSNVQGGGPLNSFGSDFGSTGQWTKALCLADSDGDGQTNGEELGDPCCVWSQATLPTQTNGLSHPGLASSTRDPALIKAINCTSLPTTTVP</sequence>
<evidence type="ECO:0000259" key="2">
    <source>
        <dbReference type="Pfam" id="PF24784"/>
    </source>
</evidence>
<name>A0A6A4Y4L8_9STRA</name>
<feature type="domain" description="Temptin Cys/Cys disulfide" evidence="2">
    <location>
        <begin position="22"/>
        <end position="110"/>
    </location>
</feature>
<dbReference type="InterPro" id="IPR055313">
    <property type="entry name" value="Temptin-like"/>
</dbReference>
<keyword evidence="1" id="KW-0732">Signal</keyword>
<reference evidence="3" key="1">
    <citation type="submission" date="2019-06" db="EMBL/GenBank/DDBJ databases">
        <title>Genomics analysis of Aphanomyces spp. identifies a new class of oomycete effector associated with host adaptation.</title>
        <authorList>
            <person name="Gaulin E."/>
        </authorList>
    </citation>
    <scope>NUCLEOTIDE SEQUENCE</scope>
    <source>
        <strain evidence="3">CBS 578.67</strain>
    </source>
</reference>
<evidence type="ECO:0000313" key="3">
    <source>
        <dbReference type="EMBL" id="KAF0691167.1"/>
    </source>
</evidence>
<dbReference type="InterPro" id="IPR057626">
    <property type="entry name" value="S-S_Temptin"/>
</dbReference>
<accession>A0A6A4Y4L8</accession>
<feature type="signal peptide" evidence="1">
    <location>
        <begin position="1"/>
        <end position="23"/>
    </location>
</feature>
<organism evidence="3">
    <name type="scientific">Aphanomyces stellatus</name>
    <dbReference type="NCBI Taxonomy" id="120398"/>
    <lineage>
        <taxon>Eukaryota</taxon>
        <taxon>Sar</taxon>
        <taxon>Stramenopiles</taxon>
        <taxon>Oomycota</taxon>
        <taxon>Saprolegniomycetes</taxon>
        <taxon>Saprolegniales</taxon>
        <taxon>Verrucalvaceae</taxon>
        <taxon>Aphanomyces</taxon>
    </lineage>
</organism>
<proteinExistence type="predicted"/>
<evidence type="ECO:0000256" key="1">
    <source>
        <dbReference type="SAM" id="SignalP"/>
    </source>
</evidence>
<feature type="non-terminal residue" evidence="3">
    <location>
        <position position="135"/>
    </location>
</feature>